<feature type="compositionally biased region" description="Basic and acidic residues" evidence="8">
    <location>
        <begin position="310"/>
        <end position="328"/>
    </location>
</feature>
<keyword evidence="5" id="KW-0067">ATP-binding</keyword>
<feature type="compositionally biased region" description="Low complexity" evidence="8">
    <location>
        <begin position="334"/>
        <end position="344"/>
    </location>
</feature>
<comment type="subcellular location">
    <subcellularLocation>
        <location evidence="1">Cytoplasm</location>
        <location evidence="1">Cytoskeleton</location>
    </subcellularLocation>
</comment>
<dbReference type="Gene3D" id="3.90.640.10">
    <property type="entry name" value="Actin, Chain A, domain 4"/>
    <property type="match status" value="1"/>
</dbReference>
<keyword evidence="4" id="KW-0547">Nucleotide-binding</keyword>
<proteinExistence type="inferred from homology"/>
<accession>A0A834PIP9</accession>
<dbReference type="SUPFAM" id="SSF53067">
    <property type="entry name" value="Actin-like ATPase domain"/>
    <property type="match status" value="2"/>
</dbReference>
<feature type="region of interest" description="Disordered" evidence="8">
    <location>
        <begin position="308"/>
        <end position="344"/>
    </location>
</feature>
<evidence type="ECO:0000256" key="4">
    <source>
        <dbReference type="ARBA" id="ARBA00022741"/>
    </source>
</evidence>
<dbReference type="PANTHER" id="PTHR11937">
    <property type="entry name" value="ACTIN"/>
    <property type="match status" value="1"/>
</dbReference>
<dbReference type="Proteomes" id="UP000662637">
    <property type="component" value="Unassembled WGS sequence"/>
</dbReference>
<name>A0A834PIP9_MARMO</name>
<evidence type="ECO:0000256" key="8">
    <source>
        <dbReference type="SAM" id="MobiDB-lite"/>
    </source>
</evidence>
<dbReference type="FunFam" id="3.90.640.10:FF:000007">
    <property type="entry name" value="Actin like 7B"/>
    <property type="match status" value="1"/>
</dbReference>
<dbReference type="Pfam" id="PF00022">
    <property type="entry name" value="Actin"/>
    <property type="match status" value="1"/>
</dbReference>
<dbReference type="Gene3D" id="3.30.420.40">
    <property type="match status" value="2"/>
</dbReference>
<comment type="similarity">
    <text evidence="2 7">Belongs to the actin family.</text>
</comment>
<organism evidence="9 10">
    <name type="scientific">Marmota monax</name>
    <name type="common">Woodchuck</name>
    <dbReference type="NCBI Taxonomy" id="9995"/>
    <lineage>
        <taxon>Eukaryota</taxon>
        <taxon>Metazoa</taxon>
        <taxon>Chordata</taxon>
        <taxon>Craniata</taxon>
        <taxon>Vertebrata</taxon>
        <taxon>Euteleostomi</taxon>
        <taxon>Mammalia</taxon>
        <taxon>Eutheria</taxon>
        <taxon>Euarchontoglires</taxon>
        <taxon>Glires</taxon>
        <taxon>Rodentia</taxon>
        <taxon>Sciuromorpha</taxon>
        <taxon>Sciuridae</taxon>
        <taxon>Xerinae</taxon>
        <taxon>Marmotini</taxon>
        <taxon>Marmota</taxon>
    </lineage>
</organism>
<dbReference type="PRINTS" id="PR00190">
    <property type="entry name" value="ACTIN"/>
</dbReference>
<evidence type="ECO:0000256" key="2">
    <source>
        <dbReference type="ARBA" id="ARBA00006752"/>
    </source>
</evidence>
<evidence type="ECO:0000256" key="3">
    <source>
        <dbReference type="ARBA" id="ARBA00022490"/>
    </source>
</evidence>
<dbReference type="AlphaFoldDB" id="A0A834PIP9"/>
<evidence type="ECO:0000313" key="9">
    <source>
        <dbReference type="EMBL" id="KAF7459575.1"/>
    </source>
</evidence>
<evidence type="ECO:0000313" key="10">
    <source>
        <dbReference type="Proteomes" id="UP000662637"/>
    </source>
</evidence>
<dbReference type="FunFam" id="3.30.420.40:FF:000148">
    <property type="entry name" value="Actin, alpha skeletal muscle"/>
    <property type="match status" value="1"/>
</dbReference>
<dbReference type="PROSITE" id="PS00406">
    <property type="entry name" value="ACTINS_1"/>
    <property type="match status" value="1"/>
</dbReference>
<evidence type="ECO:0000256" key="6">
    <source>
        <dbReference type="ARBA" id="ARBA00023212"/>
    </source>
</evidence>
<evidence type="ECO:0000256" key="5">
    <source>
        <dbReference type="ARBA" id="ARBA00022840"/>
    </source>
</evidence>
<dbReference type="InterPro" id="IPR004000">
    <property type="entry name" value="Actin"/>
</dbReference>
<feature type="region of interest" description="Disordered" evidence="8">
    <location>
        <begin position="92"/>
        <end position="130"/>
    </location>
</feature>
<dbReference type="SMART" id="SM00268">
    <property type="entry name" value="ACTIN"/>
    <property type="match status" value="1"/>
</dbReference>
<evidence type="ECO:0000256" key="7">
    <source>
        <dbReference type="RuleBase" id="RU000487"/>
    </source>
</evidence>
<dbReference type="InterPro" id="IPR043129">
    <property type="entry name" value="ATPase_NBD"/>
</dbReference>
<evidence type="ECO:0000256" key="1">
    <source>
        <dbReference type="ARBA" id="ARBA00004245"/>
    </source>
</evidence>
<protein>
    <submittedName>
        <fullName evidence="9">Uncharacterized protein</fullName>
    </submittedName>
</protein>
<dbReference type="InterPro" id="IPR004001">
    <property type="entry name" value="Actin_CS"/>
</dbReference>
<reference evidence="9" key="1">
    <citation type="submission" date="2020-08" db="EMBL/GenBank/DDBJ databases">
        <authorList>
            <person name="Shumante A."/>
            <person name="Zimin A.V."/>
            <person name="Puiu D."/>
            <person name="Salzberg S.L."/>
        </authorList>
    </citation>
    <scope>NUCLEOTIDE SEQUENCE</scope>
    <source>
        <strain evidence="9">WC2-LM</strain>
        <tissue evidence="9">Liver</tissue>
    </source>
</reference>
<dbReference type="EMBL" id="WJEC01008847">
    <property type="protein sequence ID" value="KAF7459575.1"/>
    <property type="molecule type" value="Genomic_DNA"/>
</dbReference>
<sequence length="732" mass="80626">MVLRKEGKRWPARLRHILRKWGDRSRWDGRKATVLLISAEVLVRGGGLSRPTQGAASVPCAHPLPGPRPLQVVRQTWHREAASQGSVWWLRSPQRSPRGHRPPLSIPAAASDRSCDLEEPGVQGPHLSPPSPVHLQSSLALTACPAQYLKFWVTQSFLPFVDPYFCVDAEDPGLQAQYGRTPHPGLAALPGSTAMGELRDPAHLSQVPCSELAFVPLERALGTKPRGRQQTSPRTILFPDPTAPGLVEVCARGFLPQASLQQAQALPPLGPPRRFLLCRGPACADDESSGGACLDMASTLVNIRGKFSRRKAEERGSHRAREPGKPPEEEASEPPRGAGHGALPLAGLLEPWHSQVPHRPESQVPVICDYGSGFSKLGFAGCEAPYAVFPTVLGKLRHDTMSVGMEEEDWFIGDEVQNKRGILNLQYPISRGAITNWDTMEKIWHHSFYHVLSIAPEEHPLMVTEPPLSKTSTKEKVTQILFETFGVPALYIGNQGVLSLYSSGQTSGTTIESGEGMTYFVPIIDGCPLLQSTTQMNVAGQDLTMYLMQLLAQEGNLLVSTGDPEFVRDIKEKCCYVALDFNKEKSKDNLLSCQNKFLLPDGQEITLRQEHFLCPEVLFQPSLIERNSLGMPMTVFRCISSCHPHQWKTLFHHIILSGGTGSCSGLRSRLQREIANLVCPAHDIQVYTSPCAKYGAWVGGSILCSLSTFEDMWVTNKEYEDMGSSVVRRRSI</sequence>
<comment type="caution">
    <text evidence="9">The sequence shown here is derived from an EMBL/GenBank/DDBJ whole genome shotgun (WGS) entry which is preliminary data.</text>
</comment>
<dbReference type="GO" id="GO:0005524">
    <property type="term" value="F:ATP binding"/>
    <property type="evidence" value="ECO:0007669"/>
    <property type="project" value="UniProtKB-KW"/>
</dbReference>
<dbReference type="GO" id="GO:0005856">
    <property type="term" value="C:cytoskeleton"/>
    <property type="evidence" value="ECO:0007669"/>
    <property type="project" value="UniProtKB-SubCell"/>
</dbReference>
<keyword evidence="3" id="KW-0963">Cytoplasm</keyword>
<keyword evidence="6" id="KW-0206">Cytoskeleton</keyword>
<gene>
    <name evidence="9" type="ORF">GHT09_020457</name>
</gene>